<sequence length="69" mass="7778">MRSAVRPYVCLCHREYCSAVPIVFSILFNTGGVLQKRCENMNNRGRISDTLRERSAGVPSCDRKEIESG</sequence>
<organism evidence="1">
    <name type="scientific">Anguilla anguilla</name>
    <name type="common">European freshwater eel</name>
    <name type="synonym">Muraena anguilla</name>
    <dbReference type="NCBI Taxonomy" id="7936"/>
    <lineage>
        <taxon>Eukaryota</taxon>
        <taxon>Metazoa</taxon>
        <taxon>Chordata</taxon>
        <taxon>Craniata</taxon>
        <taxon>Vertebrata</taxon>
        <taxon>Euteleostomi</taxon>
        <taxon>Actinopterygii</taxon>
        <taxon>Neopterygii</taxon>
        <taxon>Teleostei</taxon>
        <taxon>Anguilliformes</taxon>
        <taxon>Anguillidae</taxon>
        <taxon>Anguilla</taxon>
    </lineage>
</organism>
<proteinExistence type="predicted"/>
<accession>A0A0E9WZP7</accession>
<reference evidence="1" key="1">
    <citation type="submission" date="2014-11" db="EMBL/GenBank/DDBJ databases">
        <authorList>
            <person name="Amaro Gonzalez C."/>
        </authorList>
    </citation>
    <scope>NUCLEOTIDE SEQUENCE</scope>
</reference>
<name>A0A0E9WZP7_ANGAN</name>
<protein>
    <submittedName>
        <fullName evidence="1">Uncharacterized protein</fullName>
    </submittedName>
</protein>
<dbReference type="EMBL" id="GBXM01013472">
    <property type="protein sequence ID" value="JAH95105.1"/>
    <property type="molecule type" value="Transcribed_RNA"/>
</dbReference>
<evidence type="ECO:0000313" key="1">
    <source>
        <dbReference type="EMBL" id="JAH95105.1"/>
    </source>
</evidence>
<dbReference type="AlphaFoldDB" id="A0A0E9WZP7"/>
<reference evidence="1" key="2">
    <citation type="journal article" date="2015" name="Fish Shellfish Immunol.">
        <title>Early steps in the European eel (Anguilla anguilla)-Vibrio vulnificus interaction in the gills: Role of the RtxA13 toxin.</title>
        <authorList>
            <person name="Callol A."/>
            <person name="Pajuelo D."/>
            <person name="Ebbesson L."/>
            <person name="Teles M."/>
            <person name="MacKenzie S."/>
            <person name="Amaro C."/>
        </authorList>
    </citation>
    <scope>NUCLEOTIDE SEQUENCE</scope>
</reference>